<name>B9ES83_PROMM</name>
<dbReference type="AlphaFoldDB" id="B9ES83"/>
<evidence type="ECO:0000256" key="1">
    <source>
        <dbReference type="SAM" id="MobiDB-lite"/>
    </source>
</evidence>
<dbReference type="KEGG" id="pmt:PMT_2699"/>
<dbReference type="HOGENOM" id="CLU_186892_0_0_3"/>
<gene>
    <name evidence="2" type="ordered locus">PMT_2699</name>
</gene>
<proteinExistence type="predicted"/>
<evidence type="ECO:0000313" key="3">
    <source>
        <dbReference type="Proteomes" id="UP000001423"/>
    </source>
</evidence>
<organism evidence="2 3">
    <name type="scientific">Prochlorococcus marinus (strain MIT 9313)</name>
    <dbReference type="NCBI Taxonomy" id="74547"/>
    <lineage>
        <taxon>Bacteria</taxon>
        <taxon>Bacillati</taxon>
        <taxon>Cyanobacteriota</taxon>
        <taxon>Cyanophyceae</taxon>
        <taxon>Synechococcales</taxon>
        <taxon>Prochlorococcaceae</taxon>
        <taxon>Prochlorococcus</taxon>
    </lineage>
</organism>
<dbReference type="EMBL" id="BX548175">
    <property type="protein sequence ID" value="CAX32221.1"/>
    <property type="molecule type" value="Genomic_DNA"/>
</dbReference>
<dbReference type="Proteomes" id="UP000001423">
    <property type="component" value="Chromosome"/>
</dbReference>
<keyword evidence="3" id="KW-1185">Reference proteome</keyword>
<sequence length="92" mass="10289">MQLKSELLPESVNEIHMDLHKLGDRSSSKQCRSARDLGQGEQCKNLENHSCIDLCINENLASRQLRLQQADQRLSRSATTTSSGKSGLVKHQ</sequence>
<reference evidence="2 3" key="1">
    <citation type="journal article" date="2003" name="Nature">
        <title>Genome divergence in two Prochlorococcus ecotypes reflects oceanic niche differentiation.</title>
        <authorList>
            <person name="Rocap G."/>
            <person name="Larimer F.W."/>
            <person name="Lamerdin J.E."/>
            <person name="Malfatti S."/>
            <person name="Chain P."/>
            <person name="Ahlgren N.A."/>
            <person name="Arellano A."/>
            <person name="Coleman M."/>
            <person name="Hauser L."/>
            <person name="Hess W.R."/>
            <person name="Johnson Z.I."/>
            <person name="Land M.L."/>
            <person name="Lindell D."/>
            <person name="Post A.F."/>
            <person name="Regala W."/>
            <person name="Shah M."/>
            <person name="Shaw S.L."/>
            <person name="Steglich C."/>
            <person name="Sullivan M.B."/>
            <person name="Ting C.S."/>
            <person name="Tolonen A."/>
            <person name="Webb E.A."/>
            <person name="Zinser E.R."/>
            <person name="Chisholm S.W."/>
        </authorList>
    </citation>
    <scope>NUCLEOTIDE SEQUENCE [LARGE SCALE GENOMIC DNA]</scope>
    <source>
        <strain evidence="3">MIT 9313</strain>
    </source>
</reference>
<accession>B9ES83</accession>
<protein>
    <submittedName>
        <fullName evidence="2">Uncharacterized protein</fullName>
    </submittedName>
</protein>
<evidence type="ECO:0000313" key="2">
    <source>
        <dbReference type="EMBL" id="CAX32221.1"/>
    </source>
</evidence>
<feature type="region of interest" description="Disordered" evidence="1">
    <location>
        <begin position="70"/>
        <end position="92"/>
    </location>
</feature>